<proteinExistence type="predicted"/>
<dbReference type="Proteomes" id="UP000799755">
    <property type="component" value="Unassembled WGS sequence"/>
</dbReference>
<reference evidence="1" key="1">
    <citation type="journal article" date="2020" name="Stud. Mycol.">
        <title>101 Dothideomycetes genomes: a test case for predicting lifestyles and emergence of pathogens.</title>
        <authorList>
            <person name="Haridas S."/>
            <person name="Albert R."/>
            <person name="Binder M."/>
            <person name="Bloem J."/>
            <person name="Labutti K."/>
            <person name="Salamov A."/>
            <person name="Andreopoulos B."/>
            <person name="Baker S."/>
            <person name="Barry K."/>
            <person name="Bills G."/>
            <person name="Bluhm B."/>
            <person name="Cannon C."/>
            <person name="Castanera R."/>
            <person name="Culley D."/>
            <person name="Daum C."/>
            <person name="Ezra D."/>
            <person name="Gonzalez J."/>
            <person name="Henrissat B."/>
            <person name="Kuo A."/>
            <person name="Liang C."/>
            <person name="Lipzen A."/>
            <person name="Lutzoni F."/>
            <person name="Magnuson J."/>
            <person name="Mondo S."/>
            <person name="Nolan M."/>
            <person name="Ohm R."/>
            <person name="Pangilinan J."/>
            <person name="Park H.-J."/>
            <person name="Ramirez L."/>
            <person name="Alfaro M."/>
            <person name="Sun H."/>
            <person name="Tritt A."/>
            <person name="Yoshinaga Y."/>
            <person name="Zwiers L.-H."/>
            <person name="Turgeon B."/>
            <person name="Goodwin S."/>
            <person name="Spatafora J."/>
            <person name="Crous P."/>
            <person name="Grigoriev I."/>
        </authorList>
    </citation>
    <scope>NUCLEOTIDE SEQUENCE</scope>
    <source>
        <strain evidence="1">ATCC 200398</strain>
    </source>
</reference>
<organism evidence="1 2">
    <name type="scientific">Lindgomyces ingoldianus</name>
    <dbReference type="NCBI Taxonomy" id="673940"/>
    <lineage>
        <taxon>Eukaryota</taxon>
        <taxon>Fungi</taxon>
        <taxon>Dikarya</taxon>
        <taxon>Ascomycota</taxon>
        <taxon>Pezizomycotina</taxon>
        <taxon>Dothideomycetes</taxon>
        <taxon>Pleosporomycetidae</taxon>
        <taxon>Pleosporales</taxon>
        <taxon>Lindgomycetaceae</taxon>
        <taxon>Lindgomyces</taxon>
    </lineage>
</organism>
<keyword evidence="2" id="KW-1185">Reference proteome</keyword>
<gene>
    <name evidence="1" type="ORF">BDR25DRAFT_363293</name>
</gene>
<evidence type="ECO:0000313" key="1">
    <source>
        <dbReference type="EMBL" id="KAF2462960.1"/>
    </source>
</evidence>
<name>A0ACB6Q7Z4_9PLEO</name>
<dbReference type="EMBL" id="MU003556">
    <property type="protein sequence ID" value="KAF2462960.1"/>
    <property type="molecule type" value="Genomic_DNA"/>
</dbReference>
<comment type="caution">
    <text evidence="1">The sequence shown here is derived from an EMBL/GenBank/DDBJ whole genome shotgun (WGS) entry which is preliminary data.</text>
</comment>
<accession>A0ACB6Q7Z4</accession>
<evidence type="ECO:0000313" key="2">
    <source>
        <dbReference type="Proteomes" id="UP000799755"/>
    </source>
</evidence>
<protein>
    <submittedName>
        <fullName evidence="1">Uncharacterized protein</fullName>
    </submittedName>
</protein>
<sequence length="1334" mass="152952">MSLSDMLYFNVLKSDYVVVGSDGCVNTVRLSMWSRNASMPRLKHRETVAVWLLFCPPGKRPLVILGAETMEHDQMRHGLRNGYLRRLFTKLGNNVKASNAFRCQHYSLFIHASEAKVRSQPRNVKRHQGSIPELEVSLDLRTTLPPTVASNLKTAEGILNHNGVTQRHEWRLERAAASKPKYISRWQLFTSLHFHPVIFPSPASNLKSISSRISTHIIFFFVHFGGSVRTLAPPFSFFIHSPFLPITHRAMDSETDLLLLPIESEHQRDRHYNYPTDWHTQSPSNWRKTKYFKELSASHYDNIPRIQLLISDLDLCITKLSKGANPDLRTRQLRANRARLVHELHALEAGWRNISAVLRTESQKLFILPRELREEIYGYLYTLDYPFVLTYPDIDIRRSMLRRDPFLYLHANIVDPVIAAEAAQIMYNSNVFEISSQIPNQVLHFLRTDHYGSGVLPRDVIRRMHLSTQATLTFGGVRHEVLEIQQRSKPWSVVTRRYTTRRWMLMALLEMQQLRILNLELVCRNSNVYEYREISPTLKMLKERGVVVKVCAVADMVDGWREDISEYFDTPSERDVEVMVRDGIIGPEHPVVDEDPDDWTDDLFPREWSPSRWRVFLEEHYKVFKRRELEEKTKHDIRWLKTVSKLHKPTVVKSVVYLGIITPTKRSRLLPQTLGHEFDPHFQRSMASFRRLNCGPNIHVKLANARRNPQIFTIYPSFSFPYALEEVGEYELPSIKAIRLHGIQNGTVLKMPAGADKRSLSSPLGTVELEKQDVGILHVVLETQVVVGLAMAVGIEVEEWEEGSESVVWLFRGQKLLDLGPAMGFDKSMGNIMPGSLVLGGYDAGSLWGSEQSLSVVITSVEFIPTRNKIRTSRTLSNLLDPTIRHNRGLDAVHLASDFNMTSFRNRLPALVGRDLGTDRVSRNTSVTFTLQSQSPGKAMSQNLTLQYSTFDLGHSIPPSNMTSSYRLAMSTKLWPIKATVHDSDAHRRNLRLPLTQARQQLTDSELVRQFRLFRLGVTLFLFSVFEKTRERSQFQKSKNQQTKFEKGALDADQLRQSTGKSFETMTQVLAELEVIEPTHELVATEPEPTTPGSGVENRVELKIRSFLRFTLTTLPREASTISPPTVLDSVSHSYATASANLVPFHPHYRSILYIIGRTGESHLTLNIPLKLSDQLTLSPFRCNGFLEAFHHRAFKRGSSGYNEIKGRVELKRAKSKPVNMSFHLSRQLYEYIRENPKVRRSLVDGEVCLLYKCAVVTRFEREVIREPEGQILNIWPFSKLGVKRLVSELHFCYLNWRKPQTCRNFNGSIIGSMPMEVGVYHVSSCSFVASIQN</sequence>